<feature type="compositionally biased region" description="Low complexity" evidence="1">
    <location>
        <begin position="17"/>
        <end position="26"/>
    </location>
</feature>
<feature type="region of interest" description="Disordered" evidence="1">
    <location>
        <begin position="1"/>
        <end position="57"/>
    </location>
</feature>
<accession>A0A4S8KZ05</accession>
<dbReference type="Proteomes" id="UP000297245">
    <property type="component" value="Unassembled WGS sequence"/>
</dbReference>
<evidence type="ECO:0000313" key="3">
    <source>
        <dbReference type="Proteomes" id="UP000297245"/>
    </source>
</evidence>
<sequence length="312" mass="33772">MPETQPETSPADNTIASGSSSNPISSATLSTEHPITSSANGPEQSQSSGPSDGQTNVDHVTASKCLELIKSFESGTRDKMCTWFGIQNTIVAALAVKASEPRTAKGSKTSTGKKRARSTSSSDGSGHSGDIGTDDDDGDENALTRGKVDKRLLAWLWHEEPDSFTSKSVLEKNRLTFANCQQDPSLVKASAGKPIDFDAVITSTHTLDYDQKQSIKLGSGSAEIRFRSRAPVKKYLTGLFKAYEPSQHPNVINSDKVVRQRVSNRRDLLLSDTSEFQDLYITWITNTITSSNVTSPSSPPAKRRYRVADGDI</sequence>
<reference evidence="2 3" key="1">
    <citation type="journal article" date="2019" name="Nat. Ecol. Evol.">
        <title>Megaphylogeny resolves global patterns of mushroom evolution.</title>
        <authorList>
            <person name="Varga T."/>
            <person name="Krizsan K."/>
            <person name="Foldi C."/>
            <person name="Dima B."/>
            <person name="Sanchez-Garcia M."/>
            <person name="Sanchez-Ramirez S."/>
            <person name="Szollosi G.J."/>
            <person name="Szarkandi J.G."/>
            <person name="Papp V."/>
            <person name="Albert L."/>
            <person name="Andreopoulos W."/>
            <person name="Angelini C."/>
            <person name="Antonin V."/>
            <person name="Barry K.W."/>
            <person name="Bougher N.L."/>
            <person name="Buchanan P."/>
            <person name="Buyck B."/>
            <person name="Bense V."/>
            <person name="Catcheside P."/>
            <person name="Chovatia M."/>
            <person name="Cooper J."/>
            <person name="Damon W."/>
            <person name="Desjardin D."/>
            <person name="Finy P."/>
            <person name="Geml J."/>
            <person name="Haridas S."/>
            <person name="Hughes K."/>
            <person name="Justo A."/>
            <person name="Karasinski D."/>
            <person name="Kautmanova I."/>
            <person name="Kiss B."/>
            <person name="Kocsube S."/>
            <person name="Kotiranta H."/>
            <person name="LaButti K.M."/>
            <person name="Lechner B.E."/>
            <person name="Liimatainen K."/>
            <person name="Lipzen A."/>
            <person name="Lukacs Z."/>
            <person name="Mihaltcheva S."/>
            <person name="Morgado L.N."/>
            <person name="Niskanen T."/>
            <person name="Noordeloos M.E."/>
            <person name="Ohm R.A."/>
            <person name="Ortiz-Santana B."/>
            <person name="Ovrebo C."/>
            <person name="Racz N."/>
            <person name="Riley R."/>
            <person name="Savchenko A."/>
            <person name="Shiryaev A."/>
            <person name="Soop K."/>
            <person name="Spirin V."/>
            <person name="Szebenyi C."/>
            <person name="Tomsovsky M."/>
            <person name="Tulloss R.E."/>
            <person name="Uehling J."/>
            <person name="Grigoriev I.V."/>
            <person name="Vagvolgyi C."/>
            <person name="Papp T."/>
            <person name="Martin F.M."/>
            <person name="Miettinen O."/>
            <person name="Hibbett D.S."/>
            <person name="Nagy L.G."/>
        </authorList>
    </citation>
    <scope>NUCLEOTIDE SEQUENCE [LARGE SCALE GENOMIC DNA]</scope>
    <source>
        <strain evidence="2 3">CBS 962.96</strain>
    </source>
</reference>
<dbReference type="OrthoDB" id="2355984at2759"/>
<dbReference type="AlphaFoldDB" id="A0A4S8KZ05"/>
<feature type="compositionally biased region" description="Polar residues" evidence="1">
    <location>
        <begin position="27"/>
        <end position="57"/>
    </location>
</feature>
<evidence type="ECO:0000256" key="1">
    <source>
        <dbReference type="SAM" id="MobiDB-lite"/>
    </source>
</evidence>
<protein>
    <submittedName>
        <fullName evidence="2">Uncharacterized protein</fullName>
    </submittedName>
</protein>
<organism evidence="2 3">
    <name type="scientific">Dendrothele bispora (strain CBS 962.96)</name>
    <dbReference type="NCBI Taxonomy" id="1314807"/>
    <lineage>
        <taxon>Eukaryota</taxon>
        <taxon>Fungi</taxon>
        <taxon>Dikarya</taxon>
        <taxon>Basidiomycota</taxon>
        <taxon>Agaricomycotina</taxon>
        <taxon>Agaricomycetes</taxon>
        <taxon>Agaricomycetidae</taxon>
        <taxon>Agaricales</taxon>
        <taxon>Agaricales incertae sedis</taxon>
        <taxon>Dendrothele</taxon>
    </lineage>
</organism>
<name>A0A4S8KZ05_DENBC</name>
<dbReference type="EMBL" id="ML179829">
    <property type="protein sequence ID" value="THU81210.1"/>
    <property type="molecule type" value="Genomic_DNA"/>
</dbReference>
<evidence type="ECO:0000313" key="2">
    <source>
        <dbReference type="EMBL" id="THU81210.1"/>
    </source>
</evidence>
<feature type="compositionally biased region" description="Polar residues" evidence="1">
    <location>
        <begin position="1"/>
        <end position="16"/>
    </location>
</feature>
<gene>
    <name evidence="2" type="ORF">K435DRAFT_873586</name>
</gene>
<feature type="region of interest" description="Disordered" evidence="1">
    <location>
        <begin position="291"/>
        <end position="312"/>
    </location>
</feature>
<keyword evidence="3" id="KW-1185">Reference proteome</keyword>
<proteinExistence type="predicted"/>
<feature type="compositionally biased region" description="Low complexity" evidence="1">
    <location>
        <begin position="118"/>
        <end position="131"/>
    </location>
</feature>
<feature type="region of interest" description="Disordered" evidence="1">
    <location>
        <begin position="99"/>
        <end position="142"/>
    </location>
</feature>